<dbReference type="GO" id="GO:0033969">
    <property type="term" value="F:gamma-glutamyl-gamma-aminobutyrate hydrolase activity"/>
    <property type="evidence" value="ECO:0007669"/>
    <property type="project" value="TreeGrafter"/>
</dbReference>
<dbReference type="Pfam" id="PF07722">
    <property type="entry name" value="Peptidase_C26"/>
    <property type="match status" value="1"/>
</dbReference>
<keyword evidence="2" id="KW-1185">Reference proteome</keyword>
<dbReference type="CDD" id="cd01745">
    <property type="entry name" value="GATase1_2"/>
    <property type="match status" value="1"/>
</dbReference>
<dbReference type="PROSITE" id="PS51273">
    <property type="entry name" value="GATASE_TYPE_1"/>
    <property type="match status" value="1"/>
</dbReference>
<dbReference type="InterPro" id="IPR044668">
    <property type="entry name" value="PuuD-like"/>
</dbReference>
<dbReference type="Proteomes" id="UP000530514">
    <property type="component" value="Unassembled WGS sequence"/>
</dbReference>
<dbReference type="AlphaFoldDB" id="A0A7W2AIP0"/>
<gene>
    <name evidence="1" type="ORF">H1164_13730</name>
</gene>
<dbReference type="GO" id="GO:0005829">
    <property type="term" value="C:cytosol"/>
    <property type="evidence" value="ECO:0007669"/>
    <property type="project" value="TreeGrafter"/>
</dbReference>
<dbReference type="PANTHER" id="PTHR43235">
    <property type="entry name" value="GLUTAMINE AMIDOTRANSFERASE PB2B2.05-RELATED"/>
    <property type="match status" value="1"/>
</dbReference>
<organism evidence="1 2">
    <name type="scientific">Thermoactinomyces daqus</name>
    <dbReference type="NCBI Taxonomy" id="1329516"/>
    <lineage>
        <taxon>Bacteria</taxon>
        <taxon>Bacillati</taxon>
        <taxon>Bacillota</taxon>
        <taxon>Bacilli</taxon>
        <taxon>Bacillales</taxon>
        <taxon>Thermoactinomycetaceae</taxon>
        <taxon>Thermoactinomyces</taxon>
    </lineage>
</organism>
<dbReference type="SUPFAM" id="SSF52317">
    <property type="entry name" value="Class I glutamine amidotransferase-like"/>
    <property type="match status" value="1"/>
</dbReference>
<name>A0A7W2AIP0_9BACL</name>
<dbReference type="Gene3D" id="3.40.50.880">
    <property type="match status" value="1"/>
</dbReference>
<dbReference type="InterPro" id="IPR029062">
    <property type="entry name" value="Class_I_gatase-like"/>
</dbReference>
<comment type="caution">
    <text evidence="1">The sequence shown here is derived from an EMBL/GenBank/DDBJ whole genome shotgun (WGS) entry which is preliminary data.</text>
</comment>
<dbReference type="OrthoDB" id="9813383at2"/>
<protein>
    <submittedName>
        <fullName evidence="1">Gamma-glutamyl-gamma-aminobutyrate hydrolase family protein</fullName>
    </submittedName>
</protein>
<evidence type="ECO:0000313" key="2">
    <source>
        <dbReference type="Proteomes" id="UP000530514"/>
    </source>
</evidence>
<dbReference type="PANTHER" id="PTHR43235:SF1">
    <property type="entry name" value="GLUTAMINE AMIDOTRANSFERASE PB2B2.05-RELATED"/>
    <property type="match status" value="1"/>
</dbReference>
<accession>A0A7W2AIP0</accession>
<dbReference type="EMBL" id="JACEIP010000024">
    <property type="protein sequence ID" value="MBA4543946.1"/>
    <property type="molecule type" value="Genomic_DNA"/>
</dbReference>
<sequence>MKPVIGITMSLEQSKKQFLSQEYSDVIIAAGGIPFLLPYTVDDELIAEMSRLVDGLLLTGGGDIDPTLFDEEPHPGLGEIVPDRDEMEIALIEQFNAQRKPILGICRGCQILNIAMGGDMYQDLPGQKKAVLQHQQKAPRSHASHTIQIAEDSLLYSIFAKSLIKVNSFHHQAVRKVVSPLKVTAVASDGVIEAFESIAHEFVVGVQWHPESMVAKDDHAKRLFRAFVAACEKRKEKSAVFR</sequence>
<dbReference type="RefSeq" id="WP_033101679.1">
    <property type="nucleotide sequence ID" value="NZ_JACEIP010000024.1"/>
</dbReference>
<reference evidence="1 2" key="1">
    <citation type="submission" date="2020-07" db="EMBL/GenBank/DDBJ databases">
        <authorList>
            <person name="Feng H."/>
        </authorList>
    </citation>
    <scope>NUCLEOTIDE SEQUENCE [LARGE SCALE GENOMIC DNA]</scope>
    <source>
        <strain evidence="2">s-11</strain>
    </source>
</reference>
<dbReference type="FunFam" id="3.40.50.880:FF:000030">
    <property type="entry name" value="Gamma-glutamyl-gamma-aminobutyrate hydrolase PuuD"/>
    <property type="match status" value="1"/>
</dbReference>
<evidence type="ECO:0000313" key="1">
    <source>
        <dbReference type="EMBL" id="MBA4543946.1"/>
    </source>
</evidence>
<keyword evidence="1" id="KW-0378">Hydrolase</keyword>
<proteinExistence type="predicted"/>
<dbReference type="GO" id="GO:0006598">
    <property type="term" value="P:polyamine catabolic process"/>
    <property type="evidence" value="ECO:0007669"/>
    <property type="project" value="TreeGrafter"/>
</dbReference>
<dbReference type="InterPro" id="IPR011697">
    <property type="entry name" value="Peptidase_C26"/>
</dbReference>